<accession>A0A2S7WZA6</accession>
<dbReference type="Proteomes" id="UP000239068">
    <property type="component" value="Unassembled WGS sequence"/>
</dbReference>
<proteinExistence type="predicted"/>
<comment type="caution">
    <text evidence="1">The sequence shown here is derived from an EMBL/GenBank/DDBJ whole genome shotgun (WGS) entry which is preliminary data.</text>
</comment>
<keyword evidence="2" id="KW-1185">Reference proteome</keyword>
<evidence type="ECO:0000313" key="1">
    <source>
        <dbReference type="EMBL" id="PQJ82920.1"/>
    </source>
</evidence>
<organism evidence="1 2">
    <name type="scientific">Polaribacter glomeratus</name>
    <dbReference type="NCBI Taxonomy" id="102"/>
    <lineage>
        <taxon>Bacteria</taxon>
        <taxon>Pseudomonadati</taxon>
        <taxon>Bacteroidota</taxon>
        <taxon>Flavobacteriia</taxon>
        <taxon>Flavobacteriales</taxon>
        <taxon>Flavobacteriaceae</taxon>
    </lineage>
</organism>
<reference evidence="1 2" key="1">
    <citation type="submission" date="2016-12" db="EMBL/GenBank/DDBJ databases">
        <title>Trade-off between light-utilization and light-protection in marine flavobacteria.</title>
        <authorList>
            <person name="Kumagai Y."/>
            <person name="Yoshizawa S."/>
            <person name="Kogure K."/>
            <person name="Iwasaki W."/>
        </authorList>
    </citation>
    <scope>NUCLEOTIDE SEQUENCE [LARGE SCALE GENOMIC DNA]</scope>
    <source>
        <strain evidence="1 2">ATCC 43844</strain>
    </source>
</reference>
<dbReference type="EMBL" id="MSCM01000001">
    <property type="protein sequence ID" value="PQJ82920.1"/>
    <property type="molecule type" value="Genomic_DNA"/>
</dbReference>
<protein>
    <submittedName>
        <fullName evidence="1">Uncharacterized protein</fullName>
    </submittedName>
</protein>
<gene>
    <name evidence="1" type="ORF">BTO16_01220</name>
</gene>
<dbReference type="AlphaFoldDB" id="A0A2S7WZA6"/>
<name>A0A2S7WZA6_9FLAO</name>
<evidence type="ECO:0000313" key="2">
    <source>
        <dbReference type="Proteomes" id="UP000239068"/>
    </source>
</evidence>
<sequence length="153" mass="17667">MNKKKKKMKTKNNEKKSLRKTISYLFFFIILIFSNCNKDDTQPNCGCDSETKAIINESTQLIGAITYKEQTQSNSYYTNRYWITITDSSCSNCAQHMIVCNEDLITNEILSILNSQTSLNVKFSGELKEVCEKRFDISNISYQLLTLTKIELQ</sequence>